<gene>
    <name evidence="3" type="ORF">HICCMSTLAB_LOCUS11078</name>
</gene>
<feature type="coiled-coil region" evidence="1">
    <location>
        <begin position="328"/>
        <end position="355"/>
    </location>
</feature>
<feature type="compositionally biased region" description="Acidic residues" evidence="2">
    <location>
        <begin position="163"/>
        <end position="172"/>
    </location>
</feature>
<dbReference type="OrthoDB" id="540783at2759"/>
<feature type="region of interest" description="Disordered" evidence="2">
    <location>
        <begin position="492"/>
        <end position="514"/>
    </location>
</feature>
<feature type="region of interest" description="Disordered" evidence="2">
    <location>
        <begin position="137"/>
        <end position="178"/>
    </location>
</feature>
<feature type="coiled-coil region" evidence="1">
    <location>
        <begin position="732"/>
        <end position="759"/>
    </location>
</feature>
<protein>
    <submittedName>
        <fullName evidence="3">Similar to cos: Kinesin-like protein costa (Drosophila melanogaster)</fullName>
    </submittedName>
</protein>
<evidence type="ECO:0000256" key="1">
    <source>
        <dbReference type="SAM" id="Coils"/>
    </source>
</evidence>
<dbReference type="EMBL" id="CAJNRD030001123">
    <property type="protein sequence ID" value="CAG5102564.1"/>
    <property type="molecule type" value="Genomic_DNA"/>
</dbReference>
<name>A0A8J2HM14_COTCN</name>
<dbReference type="AlphaFoldDB" id="A0A8J2HM14"/>
<sequence length="809" mass="94477">MHYGSWITPQQMMENRYYSSGFIEDPYRLQNDPRDEECEQTIDETHDTITTATSDERSSSADIFRLEFAATQRLKLVSNAEGLFNRLVASNILPHNEQDQIEQWLCMKQEYEECITSDETASLQGYETTRRSLERIEEVTETDEKTDESNPVRISSDTSMSDVDVEDDESDINSDNPDFLEKLDECMNKLKRETDFIIDNIDDDNFIPIITEHLTNNSINNNNNNYYYNNINNNNEHDDCKIVKPIPIRNKSLRRNSMLPGSEMCSDVAAFASGFKLPECYQEQINDECINDNSPDLLVDALKSNDVLEPIKTLKTLTMNNKVKQTQVKIIKEELDDAHKRIDELQKTIKMKEEIFIGDMVKNSESRKQKLHKKRFKVKKELSTRGWATDKSICSLRNEKCQRDVELYKNIAIHYEQRLVDIEKIKQIAGDSAKKILELEMSLNASKVQMEKLQWQLKKEEERKSQLEDEAAEDQKKIKELVEKCNLTESKLQEMKSESEDERASSRMKDADQKVSMSSRMSLDFLKIKSLNERAENFKEASDRNEIKILRDEIKELRFNKENLVTQTVDLVKKIKLQERKPTEDEERKKLEWNESIEMIDTLIEKKNSRISRLSKLGGISKNSSSNVEESSVSNKEMINELLSNLRDNELKDLFHVYYNKVIELKKSTGVLDEQNVGWEAECQSLKKANHDLMVKFQQKYSHYPSSYAMTGRGSNDKQLQMVVRNFNHQGADHKEMEVEELRRENKSLHKKIKEMLSISKWANQGSSRYPRHDFNDIKPSSQDKLMTKVTRERNKIIIQKTDCVNKKK</sequence>
<keyword evidence="1" id="KW-0175">Coiled coil</keyword>
<organism evidence="3 4">
    <name type="scientific">Cotesia congregata</name>
    <name type="common">Parasitoid wasp</name>
    <name type="synonym">Apanteles congregatus</name>
    <dbReference type="NCBI Taxonomy" id="51543"/>
    <lineage>
        <taxon>Eukaryota</taxon>
        <taxon>Metazoa</taxon>
        <taxon>Ecdysozoa</taxon>
        <taxon>Arthropoda</taxon>
        <taxon>Hexapoda</taxon>
        <taxon>Insecta</taxon>
        <taxon>Pterygota</taxon>
        <taxon>Neoptera</taxon>
        <taxon>Endopterygota</taxon>
        <taxon>Hymenoptera</taxon>
        <taxon>Apocrita</taxon>
        <taxon>Ichneumonoidea</taxon>
        <taxon>Braconidae</taxon>
        <taxon>Microgastrinae</taxon>
        <taxon>Cotesia</taxon>
    </lineage>
</organism>
<dbReference type="Proteomes" id="UP000786811">
    <property type="component" value="Unassembled WGS sequence"/>
</dbReference>
<keyword evidence="4" id="KW-1185">Reference proteome</keyword>
<accession>A0A8J2HM14</accession>
<feature type="coiled-coil region" evidence="1">
    <location>
        <begin position="528"/>
        <end position="567"/>
    </location>
</feature>
<evidence type="ECO:0000313" key="3">
    <source>
        <dbReference type="EMBL" id="CAG5102564.1"/>
    </source>
</evidence>
<comment type="caution">
    <text evidence="3">The sequence shown here is derived from an EMBL/GenBank/DDBJ whole genome shotgun (WGS) entry which is preliminary data.</text>
</comment>
<evidence type="ECO:0000256" key="2">
    <source>
        <dbReference type="SAM" id="MobiDB-lite"/>
    </source>
</evidence>
<evidence type="ECO:0000313" key="4">
    <source>
        <dbReference type="Proteomes" id="UP000786811"/>
    </source>
</evidence>
<proteinExistence type="predicted"/>
<reference evidence="3" key="1">
    <citation type="submission" date="2021-04" db="EMBL/GenBank/DDBJ databases">
        <authorList>
            <person name="Chebbi M.A.C M."/>
        </authorList>
    </citation>
    <scope>NUCLEOTIDE SEQUENCE</scope>
</reference>
<feature type="compositionally biased region" description="Basic and acidic residues" evidence="2">
    <location>
        <begin position="492"/>
        <end position="513"/>
    </location>
</feature>